<evidence type="ECO:0000313" key="3">
    <source>
        <dbReference type="Proteomes" id="UP000075920"/>
    </source>
</evidence>
<protein>
    <submittedName>
        <fullName evidence="2">Uncharacterized protein</fullName>
    </submittedName>
</protein>
<reference evidence="2" key="2">
    <citation type="submission" date="2020-05" db="UniProtKB">
        <authorList>
            <consortium name="EnsemblMetazoa"/>
        </authorList>
    </citation>
    <scope>IDENTIFICATION</scope>
    <source>
        <strain evidence="2">MINIMUS1</strain>
    </source>
</reference>
<dbReference type="AlphaFoldDB" id="A0A182VY06"/>
<name>A0A182VY06_9DIPT</name>
<reference evidence="3" key="1">
    <citation type="submission" date="2013-03" db="EMBL/GenBank/DDBJ databases">
        <title>The Genome Sequence of Anopheles minimus MINIMUS1.</title>
        <authorList>
            <consortium name="The Broad Institute Genomics Platform"/>
            <person name="Neafsey D.E."/>
            <person name="Walton C."/>
            <person name="Walker B."/>
            <person name="Young S.K."/>
            <person name="Zeng Q."/>
            <person name="Gargeya S."/>
            <person name="Fitzgerald M."/>
            <person name="Haas B."/>
            <person name="Abouelleil A."/>
            <person name="Allen A.W."/>
            <person name="Alvarado L."/>
            <person name="Arachchi H.M."/>
            <person name="Berlin A.M."/>
            <person name="Chapman S.B."/>
            <person name="Gainer-Dewar J."/>
            <person name="Goldberg J."/>
            <person name="Griggs A."/>
            <person name="Gujja S."/>
            <person name="Hansen M."/>
            <person name="Howarth C."/>
            <person name="Imamovic A."/>
            <person name="Ireland A."/>
            <person name="Larimer J."/>
            <person name="McCowan C."/>
            <person name="Murphy C."/>
            <person name="Pearson M."/>
            <person name="Poon T.W."/>
            <person name="Priest M."/>
            <person name="Roberts A."/>
            <person name="Saif S."/>
            <person name="Shea T."/>
            <person name="Sisk P."/>
            <person name="Sykes S."/>
            <person name="Wortman J."/>
            <person name="Nusbaum C."/>
            <person name="Birren B."/>
        </authorList>
    </citation>
    <scope>NUCLEOTIDE SEQUENCE [LARGE SCALE GENOMIC DNA]</scope>
    <source>
        <strain evidence="3">MINIMUS1</strain>
    </source>
</reference>
<evidence type="ECO:0000313" key="2">
    <source>
        <dbReference type="EnsemblMetazoa" id="AMIN002955-PA"/>
    </source>
</evidence>
<dbReference type="VEuPathDB" id="VectorBase:AMIN002955"/>
<dbReference type="Proteomes" id="UP000075920">
    <property type="component" value="Unassembled WGS sequence"/>
</dbReference>
<proteinExistence type="predicted"/>
<organism evidence="2 3">
    <name type="scientific">Anopheles minimus</name>
    <dbReference type="NCBI Taxonomy" id="112268"/>
    <lineage>
        <taxon>Eukaryota</taxon>
        <taxon>Metazoa</taxon>
        <taxon>Ecdysozoa</taxon>
        <taxon>Arthropoda</taxon>
        <taxon>Hexapoda</taxon>
        <taxon>Insecta</taxon>
        <taxon>Pterygota</taxon>
        <taxon>Neoptera</taxon>
        <taxon>Endopterygota</taxon>
        <taxon>Diptera</taxon>
        <taxon>Nematocera</taxon>
        <taxon>Culicoidea</taxon>
        <taxon>Culicidae</taxon>
        <taxon>Anophelinae</taxon>
        <taxon>Anopheles</taxon>
    </lineage>
</organism>
<accession>A0A182VY06</accession>
<feature type="region of interest" description="Disordered" evidence="1">
    <location>
        <begin position="1"/>
        <end position="69"/>
    </location>
</feature>
<keyword evidence="3" id="KW-1185">Reference proteome</keyword>
<evidence type="ECO:0000256" key="1">
    <source>
        <dbReference type="SAM" id="MobiDB-lite"/>
    </source>
</evidence>
<dbReference type="EnsemblMetazoa" id="AMIN002955-RA">
    <property type="protein sequence ID" value="AMIN002955-PA"/>
    <property type="gene ID" value="AMIN002955"/>
</dbReference>
<feature type="compositionally biased region" description="Basic and acidic residues" evidence="1">
    <location>
        <begin position="25"/>
        <end position="43"/>
    </location>
</feature>
<sequence>EAAERREKKSPAQEKLVKIPVPTRSHREGSSLSRSDENSEMSKRNKTRPGPARLMMHRVRRGSSGTVWK</sequence>
<feature type="compositionally biased region" description="Basic and acidic residues" evidence="1">
    <location>
        <begin position="1"/>
        <end position="17"/>
    </location>
</feature>